<dbReference type="STRING" id="333138.LQ50_14270"/>
<dbReference type="Pfam" id="PF00534">
    <property type="entry name" value="Glycos_transf_1"/>
    <property type="match status" value="1"/>
</dbReference>
<evidence type="ECO:0000259" key="1">
    <source>
        <dbReference type="Pfam" id="PF00534"/>
    </source>
</evidence>
<dbReference type="Proteomes" id="UP000030832">
    <property type="component" value="Unassembled WGS sequence"/>
</dbReference>
<dbReference type="OrthoDB" id="9804196at2"/>
<dbReference type="RefSeq" id="WP_034630152.1">
    <property type="nucleotide sequence ID" value="NZ_JRJU01000017.1"/>
</dbReference>
<accession>A0A0B0IIU9</accession>
<dbReference type="CDD" id="cd03801">
    <property type="entry name" value="GT4_PimA-like"/>
    <property type="match status" value="1"/>
</dbReference>
<dbReference type="eggNOG" id="COG0438">
    <property type="taxonomic scope" value="Bacteria"/>
</dbReference>
<evidence type="ECO:0000313" key="3">
    <source>
        <dbReference type="EMBL" id="KHF39601.1"/>
    </source>
</evidence>
<dbReference type="PANTHER" id="PTHR12526">
    <property type="entry name" value="GLYCOSYLTRANSFERASE"/>
    <property type="match status" value="1"/>
</dbReference>
<protein>
    <submittedName>
        <fullName evidence="3">Glycosyl transferase</fullName>
    </submittedName>
</protein>
<name>A0A0B0IIU9_9BACI</name>
<dbReference type="Gene3D" id="3.40.50.2000">
    <property type="entry name" value="Glycogen Phosphorylase B"/>
    <property type="match status" value="2"/>
</dbReference>
<dbReference type="AlphaFoldDB" id="A0A0B0IIU9"/>
<reference evidence="3 4" key="1">
    <citation type="submission" date="2014-09" db="EMBL/GenBank/DDBJ databases">
        <title>Genome sequencing and annotation of Bacillus Okhensis strain Kh10-101T.</title>
        <authorList>
            <person name="Prakash J.S."/>
        </authorList>
    </citation>
    <scope>NUCLEOTIDE SEQUENCE [LARGE SCALE GENOMIC DNA]</scope>
    <source>
        <strain evidence="4">Kh10-101T</strain>
    </source>
</reference>
<organism evidence="3 4">
    <name type="scientific">Halalkalibacter okhensis</name>
    <dbReference type="NCBI Taxonomy" id="333138"/>
    <lineage>
        <taxon>Bacteria</taxon>
        <taxon>Bacillati</taxon>
        <taxon>Bacillota</taxon>
        <taxon>Bacilli</taxon>
        <taxon>Bacillales</taxon>
        <taxon>Bacillaceae</taxon>
        <taxon>Halalkalibacter</taxon>
    </lineage>
</organism>
<keyword evidence="4" id="KW-1185">Reference proteome</keyword>
<dbReference type="EMBL" id="JRJU01000017">
    <property type="protein sequence ID" value="KHF39601.1"/>
    <property type="molecule type" value="Genomic_DNA"/>
</dbReference>
<gene>
    <name evidence="3" type="ORF">LQ50_14270</name>
</gene>
<dbReference type="InterPro" id="IPR001296">
    <property type="entry name" value="Glyco_trans_1"/>
</dbReference>
<dbReference type="GO" id="GO:0016757">
    <property type="term" value="F:glycosyltransferase activity"/>
    <property type="evidence" value="ECO:0007669"/>
    <property type="project" value="InterPro"/>
</dbReference>
<dbReference type="SUPFAM" id="SSF53756">
    <property type="entry name" value="UDP-Glycosyltransferase/glycogen phosphorylase"/>
    <property type="match status" value="1"/>
</dbReference>
<comment type="caution">
    <text evidence="3">The sequence shown here is derived from an EMBL/GenBank/DDBJ whole genome shotgun (WGS) entry which is preliminary data.</text>
</comment>
<feature type="domain" description="Glycosyltransferase subfamily 4-like N-terminal" evidence="2">
    <location>
        <begin position="13"/>
        <end position="169"/>
    </location>
</feature>
<evidence type="ECO:0000259" key="2">
    <source>
        <dbReference type="Pfam" id="PF13439"/>
    </source>
</evidence>
<keyword evidence="3" id="KW-0808">Transferase</keyword>
<evidence type="ECO:0000313" key="4">
    <source>
        <dbReference type="Proteomes" id="UP000030832"/>
    </source>
</evidence>
<sequence length="366" mass="40941">MKVLHLISGGETGGSKNHLISLLEQFPKGEIVLGVMQKGQLYEEAVAAGLDVQLFRQNSRYDLSILATISTFIKNENISIMHTHGPRANLLGFFIKKRVRCLWVTTVHSDPRDDFINGGIKGKLFTKLNLTILKKLDFYFAVSNRFKDMLVEFGIDGNKIKAIYNGISFDEPVSNKLDRASIGVEDSDFVIAMVARLHPIKGHTEVLRVVKKLVDQKVPVKLLLIGDGPYKDEVVKKIQEHDLSDSVKLLGFQKDVHAFFQVSNVKLLASYSESFPLVILEAARAKTPVISTDVGGVKDLISDSSLGWVVPVKDEEALFQAILDAYNKFKQGELDRVGTKLYEKASTTYSIDQLYHEVQNQYAELL</sequence>
<dbReference type="PANTHER" id="PTHR12526:SF638">
    <property type="entry name" value="SPORE COAT PROTEIN SA"/>
    <property type="match status" value="1"/>
</dbReference>
<dbReference type="Pfam" id="PF13439">
    <property type="entry name" value="Glyco_transf_4"/>
    <property type="match status" value="1"/>
</dbReference>
<feature type="domain" description="Glycosyl transferase family 1" evidence="1">
    <location>
        <begin position="177"/>
        <end position="327"/>
    </location>
</feature>
<dbReference type="InterPro" id="IPR028098">
    <property type="entry name" value="Glyco_trans_4-like_N"/>
</dbReference>
<proteinExistence type="predicted"/>